<evidence type="ECO:0000313" key="2">
    <source>
        <dbReference type="Proteomes" id="UP000814140"/>
    </source>
</evidence>
<sequence>MYAAFAFTSLLALVPLALGQDMMINTPSNAVVCEPLQLSWTGGTPPYYIFVVPAGQPAASPLKQFPKQDETEMTWVVDLPSSYNCAFGLKDATGKQVFTATVAIVGGRDDSCVNDAVFEGDSSSSMGSSASSIPATATQMAMMATTKAATTAPHTSTQPPTMSQAPAIQANKSGAGSSSSASSTPSPSAATNANSAEQRGAGSAFGIAGIMGLVGAVLL</sequence>
<organism evidence="1 2">
    <name type="scientific">Artomyces pyxidatus</name>
    <dbReference type="NCBI Taxonomy" id="48021"/>
    <lineage>
        <taxon>Eukaryota</taxon>
        <taxon>Fungi</taxon>
        <taxon>Dikarya</taxon>
        <taxon>Basidiomycota</taxon>
        <taxon>Agaricomycotina</taxon>
        <taxon>Agaricomycetes</taxon>
        <taxon>Russulales</taxon>
        <taxon>Auriscalpiaceae</taxon>
        <taxon>Artomyces</taxon>
    </lineage>
</organism>
<protein>
    <submittedName>
        <fullName evidence="1">Uncharacterized protein</fullName>
    </submittedName>
</protein>
<evidence type="ECO:0000313" key="1">
    <source>
        <dbReference type="EMBL" id="KAI0067457.1"/>
    </source>
</evidence>
<name>A0ACB8TGA1_9AGAM</name>
<reference evidence="1" key="2">
    <citation type="journal article" date="2022" name="New Phytol.">
        <title>Evolutionary transition to the ectomycorrhizal habit in the genomes of a hyperdiverse lineage of mushroom-forming fungi.</title>
        <authorList>
            <person name="Looney B."/>
            <person name="Miyauchi S."/>
            <person name="Morin E."/>
            <person name="Drula E."/>
            <person name="Courty P.E."/>
            <person name="Kohler A."/>
            <person name="Kuo A."/>
            <person name="LaButti K."/>
            <person name="Pangilinan J."/>
            <person name="Lipzen A."/>
            <person name="Riley R."/>
            <person name="Andreopoulos W."/>
            <person name="He G."/>
            <person name="Johnson J."/>
            <person name="Nolan M."/>
            <person name="Tritt A."/>
            <person name="Barry K.W."/>
            <person name="Grigoriev I.V."/>
            <person name="Nagy L.G."/>
            <person name="Hibbett D."/>
            <person name="Henrissat B."/>
            <person name="Matheny P.B."/>
            <person name="Labbe J."/>
            <person name="Martin F.M."/>
        </authorList>
    </citation>
    <scope>NUCLEOTIDE SEQUENCE</scope>
    <source>
        <strain evidence="1">HHB10654</strain>
    </source>
</reference>
<gene>
    <name evidence="1" type="ORF">BV25DRAFT_1819805</name>
</gene>
<dbReference type="EMBL" id="MU277190">
    <property type="protein sequence ID" value="KAI0067457.1"/>
    <property type="molecule type" value="Genomic_DNA"/>
</dbReference>
<reference evidence="1" key="1">
    <citation type="submission" date="2021-03" db="EMBL/GenBank/DDBJ databases">
        <authorList>
            <consortium name="DOE Joint Genome Institute"/>
            <person name="Ahrendt S."/>
            <person name="Looney B.P."/>
            <person name="Miyauchi S."/>
            <person name="Morin E."/>
            <person name="Drula E."/>
            <person name="Courty P.E."/>
            <person name="Chicoki N."/>
            <person name="Fauchery L."/>
            <person name="Kohler A."/>
            <person name="Kuo A."/>
            <person name="Labutti K."/>
            <person name="Pangilinan J."/>
            <person name="Lipzen A."/>
            <person name="Riley R."/>
            <person name="Andreopoulos W."/>
            <person name="He G."/>
            <person name="Johnson J."/>
            <person name="Barry K.W."/>
            <person name="Grigoriev I.V."/>
            <person name="Nagy L."/>
            <person name="Hibbett D."/>
            <person name="Henrissat B."/>
            <person name="Matheny P.B."/>
            <person name="Labbe J."/>
            <person name="Martin F."/>
        </authorList>
    </citation>
    <scope>NUCLEOTIDE SEQUENCE</scope>
    <source>
        <strain evidence="1">HHB10654</strain>
    </source>
</reference>
<accession>A0ACB8TGA1</accession>
<dbReference type="Proteomes" id="UP000814140">
    <property type="component" value="Unassembled WGS sequence"/>
</dbReference>
<keyword evidence="2" id="KW-1185">Reference proteome</keyword>
<proteinExistence type="predicted"/>
<comment type="caution">
    <text evidence="1">The sequence shown here is derived from an EMBL/GenBank/DDBJ whole genome shotgun (WGS) entry which is preliminary data.</text>
</comment>